<sequence length="274" mass="32727">FKEEVDNSDKNAINGKKIIDTKESSCQTELDEILRRQMEEFEDELEQVRETMEKEFAEEKEDFEMRVRNEYNEIIKAKDELIRVLTEEKDFFRNELCDLRRSFDLFTRHVHRDAFHLLGLRNENEIPDTISKSTANVTASSCCDNVFNIADNRELLTLLRKQEEILLRSFEREKAAMSERFQQEKASLRKVVEDECESKYSFERAYLLQSIEVLKEGLDSLRIQKHELAKIFAGEKNAMELSFKRKEDELRQQLKRELQRKMILAQKQWARTKI</sequence>
<keyword evidence="1" id="KW-0175">Coiled coil</keyword>
<organism evidence="2 3">
    <name type="scientific">Porites lobata</name>
    <dbReference type="NCBI Taxonomy" id="104759"/>
    <lineage>
        <taxon>Eukaryota</taxon>
        <taxon>Metazoa</taxon>
        <taxon>Cnidaria</taxon>
        <taxon>Anthozoa</taxon>
        <taxon>Hexacorallia</taxon>
        <taxon>Scleractinia</taxon>
        <taxon>Fungiina</taxon>
        <taxon>Poritidae</taxon>
        <taxon>Porites</taxon>
    </lineage>
</organism>
<dbReference type="Proteomes" id="UP001159405">
    <property type="component" value="Unassembled WGS sequence"/>
</dbReference>
<comment type="caution">
    <text evidence="2">The sequence shown here is derived from an EMBL/GenBank/DDBJ whole genome shotgun (WGS) entry which is preliminary data.</text>
</comment>
<accession>A0ABN8QNE4</accession>
<protein>
    <submittedName>
        <fullName evidence="2">Uncharacterized protein</fullName>
    </submittedName>
</protein>
<dbReference type="EMBL" id="CALNXK010000138">
    <property type="protein sequence ID" value="CAH3166787.1"/>
    <property type="molecule type" value="Genomic_DNA"/>
</dbReference>
<keyword evidence="3" id="KW-1185">Reference proteome</keyword>
<reference evidence="2 3" key="1">
    <citation type="submission" date="2022-05" db="EMBL/GenBank/DDBJ databases">
        <authorList>
            <consortium name="Genoscope - CEA"/>
            <person name="William W."/>
        </authorList>
    </citation>
    <scope>NUCLEOTIDE SEQUENCE [LARGE SCALE GENOMIC DNA]</scope>
</reference>
<evidence type="ECO:0000313" key="2">
    <source>
        <dbReference type="EMBL" id="CAH3166787.1"/>
    </source>
</evidence>
<name>A0ABN8QNE4_9CNID</name>
<proteinExistence type="predicted"/>
<feature type="coiled-coil region" evidence="1">
    <location>
        <begin position="31"/>
        <end position="80"/>
    </location>
</feature>
<evidence type="ECO:0000313" key="3">
    <source>
        <dbReference type="Proteomes" id="UP001159405"/>
    </source>
</evidence>
<gene>
    <name evidence="2" type="ORF">PLOB_00007841</name>
</gene>
<evidence type="ECO:0000256" key="1">
    <source>
        <dbReference type="SAM" id="Coils"/>
    </source>
</evidence>
<feature type="non-terminal residue" evidence="2">
    <location>
        <position position="1"/>
    </location>
</feature>